<dbReference type="EC" id="1.1.1.100" evidence="3"/>
<dbReference type="InterPro" id="IPR002347">
    <property type="entry name" value="SDR_fam"/>
</dbReference>
<sequence>MNLPGKAVLITGGRRVGGELARLLADRGAKLAMTYRTSREAIESTLADCRARGAETLAVEADLADPEQADRAVAEVVDRFGRIDALVNMASIYERTPFRELTPEHYHRMIAANLSAPYFAAVAAGKAMLGQPGMDGPPGLKGKIVTVGDWSTERPRSGYLPYIVAKGGLTTMTLALAKELAPHVAVTMVQPGTIEPPPDLDDAERSAILRATPLGRIGSPDDANALILCLLEGTDFATGACYRVDGGRFLGTDDEPT</sequence>
<dbReference type="Pfam" id="PF13561">
    <property type="entry name" value="adh_short_C2"/>
    <property type="match status" value="1"/>
</dbReference>
<comment type="similarity">
    <text evidence="1">Belongs to the short-chain dehydrogenases/reductases (SDR) family.</text>
</comment>
<proteinExistence type="inferred from homology"/>
<dbReference type="PANTHER" id="PTHR43639">
    <property type="entry name" value="OXIDOREDUCTASE, SHORT-CHAIN DEHYDROGENASE/REDUCTASE FAMILY (AFU_ORTHOLOGUE AFUA_5G02870)"/>
    <property type="match status" value="1"/>
</dbReference>
<dbReference type="EMBL" id="CP036426">
    <property type="protein sequence ID" value="QDV38521.1"/>
    <property type="molecule type" value="Genomic_DNA"/>
</dbReference>
<dbReference type="AlphaFoldDB" id="A0A518HCD4"/>
<dbReference type="Gene3D" id="3.40.50.720">
    <property type="entry name" value="NAD(P)-binding Rossmann-like Domain"/>
    <property type="match status" value="1"/>
</dbReference>
<evidence type="ECO:0000256" key="2">
    <source>
        <dbReference type="ARBA" id="ARBA00023002"/>
    </source>
</evidence>
<dbReference type="Proteomes" id="UP000317835">
    <property type="component" value="Chromosome"/>
</dbReference>
<reference evidence="3 4" key="1">
    <citation type="submission" date="2019-02" db="EMBL/GenBank/DDBJ databases">
        <title>Deep-cultivation of Planctomycetes and their phenomic and genomic characterization uncovers novel biology.</title>
        <authorList>
            <person name="Wiegand S."/>
            <person name="Jogler M."/>
            <person name="Boedeker C."/>
            <person name="Pinto D."/>
            <person name="Vollmers J."/>
            <person name="Rivas-Marin E."/>
            <person name="Kohn T."/>
            <person name="Peeters S.H."/>
            <person name="Heuer A."/>
            <person name="Rast P."/>
            <person name="Oberbeckmann S."/>
            <person name="Bunk B."/>
            <person name="Jeske O."/>
            <person name="Meyerdierks A."/>
            <person name="Storesund J.E."/>
            <person name="Kallscheuer N."/>
            <person name="Luecker S."/>
            <person name="Lage O.M."/>
            <person name="Pohl T."/>
            <person name="Merkel B.J."/>
            <person name="Hornburger P."/>
            <person name="Mueller R.-W."/>
            <person name="Bruemmer F."/>
            <person name="Labrenz M."/>
            <person name="Spormann A.M."/>
            <person name="Op den Camp H."/>
            <person name="Overmann J."/>
            <person name="Amann R."/>
            <person name="Jetten M.S.M."/>
            <person name="Mascher T."/>
            <person name="Medema M.H."/>
            <person name="Devos D.P."/>
            <person name="Kaster A.-K."/>
            <person name="Ovreas L."/>
            <person name="Rohde M."/>
            <person name="Galperin M.Y."/>
            <person name="Jogler C."/>
        </authorList>
    </citation>
    <scope>NUCLEOTIDE SEQUENCE [LARGE SCALE GENOMIC DNA]</scope>
    <source>
        <strain evidence="3 4">ElP</strain>
    </source>
</reference>
<dbReference type="OrthoDB" id="9803333at2"/>
<dbReference type="PRINTS" id="PR00080">
    <property type="entry name" value="SDRFAMILY"/>
</dbReference>
<evidence type="ECO:0000256" key="1">
    <source>
        <dbReference type="ARBA" id="ARBA00006484"/>
    </source>
</evidence>
<keyword evidence="2 3" id="KW-0560">Oxidoreductase</keyword>
<evidence type="ECO:0000313" key="4">
    <source>
        <dbReference type="Proteomes" id="UP000317835"/>
    </source>
</evidence>
<accession>A0A518HCD4</accession>
<keyword evidence="4" id="KW-1185">Reference proteome</keyword>
<dbReference type="PANTHER" id="PTHR43639:SF1">
    <property type="entry name" value="SHORT-CHAIN DEHYDROGENASE_REDUCTASE FAMILY PROTEIN"/>
    <property type="match status" value="1"/>
</dbReference>
<organism evidence="3 4">
    <name type="scientific">Tautonia plasticadhaerens</name>
    <dbReference type="NCBI Taxonomy" id="2527974"/>
    <lineage>
        <taxon>Bacteria</taxon>
        <taxon>Pseudomonadati</taxon>
        <taxon>Planctomycetota</taxon>
        <taxon>Planctomycetia</taxon>
        <taxon>Isosphaerales</taxon>
        <taxon>Isosphaeraceae</taxon>
        <taxon>Tautonia</taxon>
    </lineage>
</organism>
<dbReference type="InterPro" id="IPR036291">
    <property type="entry name" value="NAD(P)-bd_dom_sf"/>
</dbReference>
<protein>
    <submittedName>
        <fullName evidence="3">3-oxoacyl-[acyl-carrier-protein] reductase FabG</fullName>
        <ecNumber evidence="3">1.1.1.100</ecNumber>
    </submittedName>
</protein>
<dbReference type="PRINTS" id="PR00081">
    <property type="entry name" value="GDHRDH"/>
</dbReference>
<dbReference type="RefSeq" id="WP_145277080.1">
    <property type="nucleotide sequence ID" value="NZ_CP036426.1"/>
</dbReference>
<dbReference type="GO" id="GO:0004316">
    <property type="term" value="F:3-oxoacyl-[acyl-carrier-protein] reductase (NADPH) activity"/>
    <property type="evidence" value="ECO:0007669"/>
    <property type="project" value="UniProtKB-EC"/>
</dbReference>
<dbReference type="SUPFAM" id="SSF51735">
    <property type="entry name" value="NAD(P)-binding Rossmann-fold domains"/>
    <property type="match status" value="1"/>
</dbReference>
<name>A0A518HCD4_9BACT</name>
<dbReference type="CDD" id="cd05233">
    <property type="entry name" value="SDR_c"/>
    <property type="match status" value="1"/>
</dbReference>
<dbReference type="KEGG" id="tpla:ElP_64760"/>
<evidence type="ECO:0000313" key="3">
    <source>
        <dbReference type="EMBL" id="QDV38521.1"/>
    </source>
</evidence>
<gene>
    <name evidence="3" type="primary">fabG_10</name>
    <name evidence="3" type="ORF">ElP_64760</name>
</gene>